<dbReference type="PANTHER" id="PTHR10996">
    <property type="entry name" value="2-HYDROXYACID DEHYDROGENASE-RELATED"/>
    <property type="match status" value="1"/>
</dbReference>
<dbReference type="GO" id="GO:0016618">
    <property type="term" value="F:hydroxypyruvate reductase [NAD(P)H] activity"/>
    <property type="evidence" value="ECO:0007669"/>
    <property type="project" value="TreeGrafter"/>
</dbReference>
<dbReference type="SUPFAM" id="SSF52283">
    <property type="entry name" value="Formate/glycerate dehydrogenase catalytic domain-like"/>
    <property type="match status" value="1"/>
</dbReference>
<dbReference type="GO" id="GO:0030267">
    <property type="term" value="F:glyoxylate reductase (NADPH) activity"/>
    <property type="evidence" value="ECO:0007669"/>
    <property type="project" value="TreeGrafter"/>
</dbReference>
<gene>
    <name evidence="7" type="ORF">BDN70DRAFT_916492</name>
</gene>
<dbReference type="CDD" id="cd12168">
    <property type="entry name" value="Mand_dh_like"/>
    <property type="match status" value="1"/>
</dbReference>
<dbReference type="Proteomes" id="UP000807469">
    <property type="component" value="Unassembled WGS sequence"/>
</dbReference>
<feature type="domain" description="D-isomer specific 2-hydroxyacid dehydrogenase catalytic" evidence="5">
    <location>
        <begin position="67"/>
        <end position="322"/>
    </location>
</feature>
<evidence type="ECO:0000313" key="8">
    <source>
        <dbReference type="Proteomes" id="UP000807469"/>
    </source>
</evidence>
<dbReference type="InterPro" id="IPR006139">
    <property type="entry name" value="D-isomer_2_OHA_DH_cat_dom"/>
</dbReference>
<dbReference type="InterPro" id="IPR050223">
    <property type="entry name" value="D-isomer_2-hydroxyacid_DH"/>
</dbReference>
<feature type="domain" description="D-isomer specific 2-hydroxyacid dehydrogenase NAD-binding" evidence="6">
    <location>
        <begin position="122"/>
        <end position="296"/>
    </location>
</feature>
<dbReference type="GO" id="GO:0051287">
    <property type="term" value="F:NAD binding"/>
    <property type="evidence" value="ECO:0007669"/>
    <property type="project" value="InterPro"/>
</dbReference>
<evidence type="ECO:0000256" key="3">
    <source>
        <dbReference type="ARBA" id="ARBA00023027"/>
    </source>
</evidence>
<dbReference type="InterPro" id="IPR029753">
    <property type="entry name" value="D-isomer_DH_CS"/>
</dbReference>
<dbReference type="Pfam" id="PF02826">
    <property type="entry name" value="2-Hacid_dh_C"/>
    <property type="match status" value="1"/>
</dbReference>
<dbReference type="GO" id="GO:0005829">
    <property type="term" value="C:cytosol"/>
    <property type="evidence" value="ECO:0007669"/>
    <property type="project" value="TreeGrafter"/>
</dbReference>
<dbReference type="PROSITE" id="PS00065">
    <property type="entry name" value="D_2_HYDROXYACID_DH_1"/>
    <property type="match status" value="1"/>
</dbReference>
<keyword evidence="3" id="KW-0520">NAD</keyword>
<dbReference type="SUPFAM" id="SSF51735">
    <property type="entry name" value="NAD(P)-binding Rossmann-fold domains"/>
    <property type="match status" value="1"/>
</dbReference>
<comment type="caution">
    <text evidence="7">The sequence shown here is derived from an EMBL/GenBank/DDBJ whole genome shotgun (WGS) entry which is preliminary data.</text>
</comment>
<dbReference type="PANTHER" id="PTHR10996:SF257">
    <property type="entry name" value="GLYOXYLATE REDUCTASE 1"/>
    <property type="match status" value="1"/>
</dbReference>
<name>A0A9P5ZEG5_9AGAR</name>
<evidence type="ECO:0000256" key="2">
    <source>
        <dbReference type="ARBA" id="ARBA00023002"/>
    </source>
</evidence>
<reference evidence="7" key="1">
    <citation type="submission" date="2020-11" db="EMBL/GenBank/DDBJ databases">
        <authorList>
            <consortium name="DOE Joint Genome Institute"/>
            <person name="Ahrendt S."/>
            <person name="Riley R."/>
            <person name="Andreopoulos W."/>
            <person name="Labutti K."/>
            <person name="Pangilinan J."/>
            <person name="Ruiz-Duenas F.J."/>
            <person name="Barrasa J.M."/>
            <person name="Sanchez-Garcia M."/>
            <person name="Camarero S."/>
            <person name="Miyauchi S."/>
            <person name="Serrano A."/>
            <person name="Linde D."/>
            <person name="Babiker R."/>
            <person name="Drula E."/>
            <person name="Ayuso-Fernandez I."/>
            <person name="Pacheco R."/>
            <person name="Padilla G."/>
            <person name="Ferreira P."/>
            <person name="Barriuso J."/>
            <person name="Kellner H."/>
            <person name="Castanera R."/>
            <person name="Alfaro M."/>
            <person name="Ramirez L."/>
            <person name="Pisabarro A.G."/>
            <person name="Kuo A."/>
            <person name="Tritt A."/>
            <person name="Lipzen A."/>
            <person name="He G."/>
            <person name="Yan M."/>
            <person name="Ng V."/>
            <person name="Cullen D."/>
            <person name="Martin F."/>
            <person name="Rosso M.-N."/>
            <person name="Henrissat B."/>
            <person name="Hibbett D."/>
            <person name="Martinez A.T."/>
            <person name="Grigoriev I.V."/>
        </authorList>
    </citation>
    <scope>NUCLEOTIDE SEQUENCE</scope>
    <source>
        <strain evidence="7">CIRM-BRFM 674</strain>
    </source>
</reference>
<evidence type="ECO:0000256" key="1">
    <source>
        <dbReference type="ARBA" id="ARBA00005854"/>
    </source>
</evidence>
<sequence>MAPRILICSNIVWAHDDVKRLLGDIAEVVWVDSPDRESFLAEFGPGGKYENTIGIYRENESAKKIGVFDKALIDGLPSSVRWIAHNGAGYDPVDVNACKSRGIYLSNTPGAVDDATATTALYLLISTLRQYSLAERSLRELKWKPKGVNRHTHDVTDKTLAILGLGGIGTRLAVLAHAFPMRVIYHSRSRNPDAPEWCEYFENVEEMLAQTDVLSVHVPLRAETVGLVGEKMIRALKPGAIIVNTARGKVIDEDAMISALEDGHLAAVGLDVFPNEPEVNPRLLEFPQVTLLPHMGTENQDTQRKMEVRALTNLHDFLTTGMGKDLVPEFKNNNEVKVKQKL</sequence>
<protein>
    <recommendedName>
        <fullName evidence="9">2-hydroxyacid dehydrogenase</fullName>
    </recommendedName>
</protein>
<dbReference type="EMBL" id="MU155132">
    <property type="protein sequence ID" value="KAF9485942.1"/>
    <property type="molecule type" value="Genomic_DNA"/>
</dbReference>
<dbReference type="OrthoDB" id="9991913at2759"/>
<evidence type="ECO:0000313" key="7">
    <source>
        <dbReference type="EMBL" id="KAF9485942.1"/>
    </source>
</evidence>
<dbReference type="InterPro" id="IPR029752">
    <property type="entry name" value="D-isomer_DH_CS1"/>
</dbReference>
<dbReference type="FunFam" id="3.40.50.720:FF:000203">
    <property type="entry name" value="D-3-phosphoglycerate dehydrogenase (SerA)"/>
    <property type="match status" value="1"/>
</dbReference>
<evidence type="ECO:0000259" key="5">
    <source>
        <dbReference type="Pfam" id="PF00389"/>
    </source>
</evidence>
<dbReference type="PROSITE" id="PS00671">
    <property type="entry name" value="D_2_HYDROXYACID_DH_3"/>
    <property type="match status" value="1"/>
</dbReference>
<accession>A0A9P5ZEG5</accession>
<dbReference type="InterPro" id="IPR006140">
    <property type="entry name" value="D-isomer_DH_NAD-bd"/>
</dbReference>
<keyword evidence="8" id="KW-1185">Reference proteome</keyword>
<dbReference type="AlphaFoldDB" id="A0A9P5ZEG5"/>
<proteinExistence type="inferred from homology"/>
<comment type="similarity">
    <text evidence="1 4">Belongs to the D-isomer specific 2-hydroxyacid dehydrogenase family.</text>
</comment>
<evidence type="ECO:0000259" key="6">
    <source>
        <dbReference type="Pfam" id="PF02826"/>
    </source>
</evidence>
<dbReference type="Pfam" id="PF00389">
    <property type="entry name" value="2-Hacid_dh"/>
    <property type="match status" value="1"/>
</dbReference>
<organism evidence="7 8">
    <name type="scientific">Pholiota conissans</name>
    <dbReference type="NCBI Taxonomy" id="109636"/>
    <lineage>
        <taxon>Eukaryota</taxon>
        <taxon>Fungi</taxon>
        <taxon>Dikarya</taxon>
        <taxon>Basidiomycota</taxon>
        <taxon>Agaricomycotina</taxon>
        <taxon>Agaricomycetes</taxon>
        <taxon>Agaricomycetidae</taxon>
        <taxon>Agaricales</taxon>
        <taxon>Agaricineae</taxon>
        <taxon>Strophariaceae</taxon>
        <taxon>Pholiota</taxon>
    </lineage>
</organism>
<keyword evidence="2 4" id="KW-0560">Oxidoreductase</keyword>
<dbReference type="InterPro" id="IPR036291">
    <property type="entry name" value="NAD(P)-bd_dom_sf"/>
</dbReference>
<evidence type="ECO:0000256" key="4">
    <source>
        <dbReference type="RuleBase" id="RU003719"/>
    </source>
</evidence>
<dbReference type="Gene3D" id="3.40.50.720">
    <property type="entry name" value="NAD(P)-binding Rossmann-like Domain"/>
    <property type="match status" value="2"/>
</dbReference>
<evidence type="ECO:0008006" key="9">
    <source>
        <dbReference type="Google" id="ProtNLM"/>
    </source>
</evidence>